<keyword evidence="2" id="KW-1185">Reference proteome</keyword>
<dbReference type="Proteomes" id="UP000466831">
    <property type="component" value="Chromosome"/>
</dbReference>
<gene>
    <name evidence="1" type="ORF">MMARJ_23810</name>
</gene>
<dbReference type="SUPFAM" id="SSF52141">
    <property type="entry name" value="Uracil-DNA glycosylase-like"/>
    <property type="match status" value="1"/>
</dbReference>
<organism evidence="1 2">
    <name type="scientific">Mycobacterium marseillense</name>
    <dbReference type="NCBI Taxonomy" id="701042"/>
    <lineage>
        <taxon>Bacteria</taxon>
        <taxon>Bacillati</taxon>
        <taxon>Actinomycetota</taxon>
        <taxon>Actinomycetes</taxon>
        <taxon>Mycobacteriales</taxon>
        <taxon>Mycobacteriaceae</taxon>
        <taxon>Mycobacterium</taxon>
        <taxon>Mycobacterium avium complex (MAC)</taxon>
    </lineage>
</organism>
<dbReference type="Gene3D" id="3.40.470.10">
    <property type="entry name" value="Uracil-DNA glycosylase-like domain"/>
    <property type="match status" value="1"/>
</dbReference>
<accession>A0ABM7JD41</accession>
<evidence type="ECO:0000313" key="1">
    <source>
        <dbReference type="EMBL" id="BBY11641.1"/>
    </source>
</evidence>
<protein>
    <submittedName>
        <fullName evidence="1">Uncharacterized protein</fullName>
    </submittedName>
</protein>
<reference evidence="1 2" key="1">
    <citation type="journal article" date="2019" name="Emerg. Microbes Infect.">
        <title>Comprehensive subspecies identification of 175 nontuberculous mycobacteria species based on 7547 genomic profiles.</title>
        <authorList>
            <person name="Matsumoto Y."/>
            <person name="Kinjo T."/>
            <person name="Motooka D."/>
            <person name="Nabeya D."/>
            <person name="Jung N."/>
            <person name="Uechi K."/>
            <person name="Horii T."/>
            <person name="Iida T."/>
            <person name="Fujita J."/>
            <person name="Nakamura S."/>
        </authorList>
    </citation>
    <scope>NUCLEOTIDE SEQUENCE [LARGE SCALE GENOMIC DNA]</scope>
    <source>
        <strain evidence="1 2">JCM 17324</strain>
    </source>
</reference>
<sequence length="189" mass="20284">MYLHSVDGLERGAERAVASRRLLKVALDDEIKACRHCDGMNIDGRVRAELRQPDITCGAGRASLCENCMANQTPITGGSGDLIDESIKRSGREKKGLFISNTVHCHPPKNRASHEARDRQLLPVPAPRVGDRPAAAGNHAGLRRRTRHGVLLPASKDVGAAHENGPQSNLRGPFYLVAGTGFEPATSGL</sequence>
<dbReference type="EMBL" id="AP022584">
    <property type="protein sequence ID" value="BBY11641.1"/>
    <property type="molecule type" value="Genomic_DNA"/>
</dbReference>
<dbReference type="InterPro" id="IPR036895">
    <property type="entry name" value="Uracil-DNA_glycosylase-like_sf"/>
</dbReference>
<name>A0ABM7JD41_9MYCO</name>
<proteinExistence type="predicted"/>
<evidence type="ECO:0000313" key="2">
    <source>
        <dbReference type="Proteomes" id="UP000466831"/>
    </source>
</evidence>